<gene>
    <name evidence="2" type="ORF">SAMN02745191_0063</name>
</gene>
<dbReference type="CDD" id="cd21809">
    <property type="entry name" value="ABC-2_lan_permease-like"/>
    <property type="match status" value="1"/>
</dbReference>
<feature type="transmembrane region" description="Helical" evidence="1">
    <location>
        <begin position="151"/>
        <end position="170"/>
    </location>
</feature>
<evidence type="ECO:0000256" key="1">
    <source>
        <dbReference type="SAM" id="Phobius"/>
    </source>
</evidence>
<evidence type="ECO:0000313" key="2">
    <source>
        <dbReference type="EMBL" id="SKA04517.1"/>
    </source>
</evidence>
<dbReference type="Proteomes" id="UP000243297">
    <property type="component" value="Unassembled WGS sequence"/>
</dbReference>
<feature type="transmembrane region" description="Helical" evidence="1">
    <location>
        <begin position="54"/>
        <end position="78"/>
    </location>
</feature>
<dbReference type="RefSeq" id="WP_078712875.1">
    <property type="nucleotide sequence ID" value="NZ_FUWY01000011.1"/>
</dbReference>
<evidence type="ECO:0000313" key="3">
    <source>
        <dbReference type="Proteomes" id="UP000243297"/>
    </source>
</evidence>
<feature type="transmembrane region" description="Helical" evidence="1">
    <location>
        <begin position="20"/>
        <end position="42"/>
    </location>
</feature>
<sequence>MNFLELIKIEFMKVKRGKILLLIFVAPLLVITSGIANLQAYFTSEYTNTWAAMFIQSALVYAYYLLPLSMIVVCVMIAGHETQNNGILKMLALPVSRYALSAAKFCVLLFYLFLEMLVFLIVFIIAGLIVTNTSGIIEALPFMYLLKWCTGLFLTMLPCVASMWAITVLFEKPLLSVGLNLLLVIPGILAANTSLWIVYPYCYSGYLVSCSLHDFTTDSINGSFELFPFLPCAILIFTFMFMIAVTRFGKKEMR</sequence>
<dbReference type="STRING" id="118967.SAMN02745191_0063"/>
<keyword evidence="1" id="KW-0812">Transmembrane</keyword>
<keyword evidence="3" id="KW-1185">Reference proteome</keyword>
<accession>A0A1T4QLK2</accession>
<reference evidence="3" key="1">
    <citation type="submission" date="2017-02" db="EMBL/GenBank/DDBJ databases">
        <authorList>
            <person name="Varghese N."/>
            <person name="Submissions S."/>
        </authorList>
    </citation>
    <scope>NUCLEOTIDE SEQUENCE [LARGE SCALE GENOMIC DNA]</scope>
    <source>
        <strain evidence="3">ATCC 25662</strain>
    </source>
</reference>
<name>A0A1T4QLK2_9FIRM</name>
<keyword evidence="1" id="KW-0472">Membrane</keyword>
<feature type="transmembrane region" description="Helical" evidence="1">
    <location>
        <begin position="98"/>
        <end position="131"/>
    </location>
</feature>
<dbReference type="OrthoDB" id="1826494at2"/>
<dbReference type="EMBL" id="FUWY01000011">
    <property type="protein sequence ID" value="SKA04517.1"/>
    <property type="molecule type" value="Genomic_DNA"/>
</dbReference>
<evidence type="ECO:0008006" key="4">
    <source>
        <dbReference type="Google" id="ProtNLM"/>
    </source>
</evidence>
<proteinExistence type="predicted"/>
<protein>
    <recommendedName>
        <fullName evidence="4">ABC transporter permease</fullName>
    </recommendedName>
</protein>
<keyword evidence="1" id="KW-1133">Transmembrane helix</keyword>
<feature type="transmembrane region" description="Helical" evidence="1">
    <location>
        <begin position="177"/>
        <end position="199"/>
    </location>
</feature>
<organism evidence="2 3">
    <name type="scientific">Anaerorhabdus furcosa</name>
    <dbReference type="NCBI Taxonomy" id="118967"/>
    <lineage>
        <taxon>Bacteria</taxon>
        <taxon>Bacillati</taxon>
        <taxon>Bacillota</taxon>
        <taxon>Erysipelotrichia</taxon>
        <taxon>Erysipelotrichales</taxon>
        <taxon>Erysipelotrichaceae</taxon>
        <taxon>Anaerorhabdus</taxon>
    </lineage>
</organism>
<dbReference type="Pfam" id="PF12730">
    <property type="entry name" value="ABC2_membrane_4"/>
    <property type="match status" value="1"/>
</dbReference>
<dbReference type="AlphaFoldDB" id="A0A1T4QLK2"/>
<feature type="transmembrane region" description="Helical" evidence="1">
    <location>
        <begin position="226"/>
        <end position="245"/>
    </location>
</feature>